<evidence type="ECO:0000256" key="1">
    <source>
        <dbReference type="ARBA" id="ARBA00022485"/>
    </source>
</evidence>
<evidence type="ECO:0000256" key="3">
    <source>
        <dbReference type="ARBA" id="ARBA00022723"/>
    </source>
</evidence>
<dbReference type="GO" id="GO:0003824">
    <property type="term" value="F:catalytic activity"/>
    <property type="evidence" value="ECO:0007669"/>
    <property type="project" value="InterPro"/>
</dbReference>
<proteinExistence type="predicted"/>
<sequence>MIAYELDKKLYLNITNRCTNDCSFCIRNLGPGVGGYNLWLDREPTPREVIDAIGDPTEYEEIVFCGYGEPMIRLDLILEVAGYIKKFGVPVRIDTNGHANLIHGVNVPPKLKGLVDTISISLNAENAAKYQKICRPKYGEKTFESIIEFAKECTKYVPNVILSVVEIPGIDIERCRRIAGEIGARLRVRAYVK</sequence>
<dbReference type="PANTHER" id="PTHR42836">
    <property type="entry name" value="7-CARBOXY-7-DEAZAGUANINE SYNTHASE"/>
    <property type="match status" value="1"/>
</dbReference>
<evidence type="ECO:0000256" key="2">
    <source>
        <dbReference type="ARBA" id="ARBA00022691"/>
    </source>
</evidence>
<dbReference type="InterPro" id="IPR023821">
    <property type="entry name" value="rSAM_TatD-assoc"/>
</dbReference>
<accession>A0A8A0RLC3</accession>
<dbReference type="SFLD" id="SFLDS00029">
    <property type="entry name" value="Radical_SAM"/>
    <property type="match status" value="1"/>
</dbReference>
<protein>
    <recommendedName>
        <fullName evidence="6">Radical SAM core domain-containing protein</fullName>
    </recommendedName>
</protein>
<organism evidence="7 8">
    <name type="scientific">Koleobacter methoxysyntrophicus</name>
    <dbReference type="NCBI Taxonomy" id="2751313"/>
    <lineage>
        <taxon>Bacteria</taxon>
        <taxon>Bacillati</taxon>
        <taxon>Bacillota</taxon>
        <taxon>Clostridia</taxon>
        <taxon>Koleobacterales</taxon>
        <taxon>Koleobacteraceae</taxon>
        <taxon>Koleobacter</taxon>
    </lineage>
</organism>
<dbReference type="PANTHER" id="PTHR42836:SF1">
    <property type="entry name" value="7-CARBOXY-7-DEAZAGUANINE SYNTHASE"/>
    <property type="match status" value="1"/>
</dbReference>
<evidence type="ECO:0000313" key="7">
    <source>
        <dbReference type="EMBL" id="QSQ08544.1"/>
    </source>
</evidence>
<evidence type="ECO:0000256" key="5">
    <source>
        <dbReference type="ARBA" id="ARBA00023014"/>
    </source>
</evidence>
<dbReference type="SUPFAM" id="SSF102114">
    <property type="entry name" value="Radical SAM enzymes"/>
    <property type="match status" value="1"/>
</dbReference>
<keyword evidence="5" id="KW-0411">Iron-sulfur</keyword>
<name>A0A8A0RLC3_9FIRM</name>
<dbReference type="KEGG" id="kme:H0A61_00871"/>
<feature type="domain" description="Radical SAM core" evidence="6">
    <location>
        <begin position="4"/>
        <end position="193"/>
    </location>
</feature>
<evidence type="ECO:0000313" key="8">
    <source>
        <dbReference type="Proteomes" id="UP000662904"/>
    </source>
</evidence>
<dbReference type="GO" id="GO:0051539">
    <property type="term" value="F:4 iron, 4 sulfur cluster binding"/>
    <property type="evidence" value="ECO:0007669"/>
    <property type="project" value="UniProtKB-KW"/>
</dbReference>
<dbReference type="PROSITE" id="PS51918">
    <property type="entry name" value="RADICAL_SAM"/>
    <property type="match status" value="1"/>
</dbReference>
<keyword evidence="4" id="KW-0408">Iron</keyword>
<gene>
    <name evidence="7" type="ORF">H0A61_00871</name>
</gene>
<keyword evidence="2" id="KW-0949">S-adenosyl-L-methionine</keyword>
<dbReference type="InterPro" id="IPR058240">
    <property type="entry name" value="rSAM_sf"/>
</dbReference>
<dbReference type="InterPro" id="IPR013785">
    <property type="entry name" value="Aldolase_TIM"/>
</dbReference>
<dbReference type="Gene3D" id="3.20.20.70">
    <property type="entry name" value="Aldolase class I"/>
    <property type="match status" value="1"/>
</dbReference>
<keyword evidence="1" id="KW-0004">4Fe-4S</keyword>
<reference evidence="7" key="1">
    <citation type="submission" date="2020-07" db="EMBL/GenBank/DDBJ databases">
        <title>Koleobacter methoxysyntrophicus gen. nov., sp. nov., a novel anaerobic bacterium isolated from deep subsurface oil field and proposal of Koleobacterales ord. nov. in the phylum Firmicutes.</title>
        <authorList>
            <person name="Sakamoto S."/>
            <person name="Tamaki H."/>
        </authorList>
    </citation>
    <scope>NUCLEOTIDE SEQUENCE</scope>
    <source>
        <strain evidence="7">NRmbB1</strain>
    </source>
</reference>
<dbReference type="AlphaFoldDB" id="A0A8A0RLC3"/>
<dbReference type="NCBIfam" id="TIGR04038">
    <property type="entry name" value="tatD_link_rSAM"/>
    <property type="match status" value="1"/>
</dbReference>
<keyword evidence="3" id="KW-0479">Metal-binding</keyword>
<dbReference type="EMBL" id="CP059066">
    <property type="protein sequence ID" value="QSQ08544.1"/>
    <property type="molecule type" value="Genomic_DNA"/>
</dbReference>
<dbReference type="RefSeq" id="WP_206708754.1">
    <property type="nucleotide sequence ID" value="NZ_CP059066.1"/>
</dbReference>
<dbReference type="Proteomes" id="UP000662904">
    <property type="component" value="Chromosome"/>
</dbReference>
<dbReference type="SFLD" id="SFLDG01111">
    <property type="entry name" value="Uncharacterised_Radical_SAM_Su"/>
    <property type="match status" value="1"/>
</dbReference>
<dbReference type="Pfam" id="PF04055">
    <property type="entry name" value="Radical_SAM"/>
    <property type="match status" value="1"/>
</dbReference>
<dbReference type="InterPro" id="IPR007197">
    <property type="entry name" value="rSAM"/>
</dbReference>
<keyword evidence="8" id="KW-1185">Reference proteome</keyword>
<evidence type="ECO:0000256" key="4">
    <source>
        <dbReference type="ARBA" id="ARBA00023004"/>
    </source>
</evidence>
<evidence type="ECO:0000259" key="6">
    <source>
        <dbReference type="PROSITE" id="PS51918"/>
    </source>
</evidence>
<dbReference type="GO" id="GO:0046872">
    <property type="term" value="F:metal ion binding"/>
    <property type="evidence" value="ECO:0007669"/>
    <property type="project" value="UniProtKB-KW"/>
</dbReference>
<dbReference type="CDD" id="cd01335">
    <property type="entry name" value="Radical_SAM"/>
    <property type="match status" value="1"/>
</dbReference>